<keyword evidence="5" id="KW-0805">Transcription regulation</keyword>
<accession>A0ABQ2A3D3</accession>
<sequence length="755" mass="86110">MKRFPMTLQLACILFIVMVIPVSILTWYSSEQSLRNSEREIADSSLAELVASRRLNESALNSLSQDTVRLSATGTFDRIRPFPTYEALSADYGNISRAMAIMRELTNLNRRAEGVASSFFYLEDSDYVVSTDRSITTLSRYEPMDWLEDALKEQRGIEGIWYPRKLESGVPVVSYVLPLSRLSTTTRGTIVVNLRESQLEDYLSSSNEANTNYALIDSKNKVISHADKSLLLNDADVLPFFDVLREKVSVDGYSFGETDGDRVLYAWTNSEALGWTHLSTYSVQELLTRTHTQQRGIIVLTVIVIFIGAFATLFLAAWFSKPARELVRTLTLRGYLGVPGQNEFAFLETAFRRMQGEEAKLHELLRERERDARSLTVQRLLRGEADEAASHVFPYTYLLVVAISIDGYRGYSSKHNSETRSYHRHLLSAYCDSLFEDGLIGQFLYRGDGYFTLVLNDGQEESKERRDEIHQYIERVREKAAELLEHTVTIGVSRRAKRTTSIPDLAAEALEAVKKRMIAGSGGIHYSEEEENREMKYMYPDCSERRILNFLDAGDLDKIDAELERIAEDIRSADYISHDNILFIYNQLVGVTIKHLQETDSRAARTVAGRGSVYSTIASLDTLDDLQTYIHDFYAGIVGAMKPANEESRSHADRIMHYLREHYCEDVVFEDMAKEIGISYSYMRKIVYEMNGSSLIDSLNKLRIEKAKQLLLENERTITEIASAVGYENARSFNRFFHKYEGMAPSAYKTQYRTS</sequence>
<keyword evidence="3 9" id="KW-0812">Transmembrane</keyword>
<gene>
    <name evidence="11" type="ORF">GCM10007362_36040</name>
</gene>
<dbReference type="Gene3D" id="1.10.10.60">
    <property type="entry name" value="Homeodomain-like"/>
    <property type="match status" value="2"/>
</dbReference>
<keyword evidence="6" id="KW-0238">DNA-binding</keyword>
<evidence type="ECO:0000313" key="12">
    <source>
        <dbReference type="Proteomes" id="UP000605427"/>
    </source>
</evidence>
<comment type="caution">
    <text evidence="11">The sequence shown here is derived from an EMBL/GenBank/DDBJ whole genome shotgun (WGS) entry which is preliminary data.</text>
</comment>
<evidence type="ECO:0000256" key="9">
    <source>
        <dbReference type="SAM" id="Phobius"/>
    </source>
</evidence>
<reference evidence="12" key="1">
    <citation type="journal article" date="2019" name="Int. J. Syst. Evol. Microbiol.">
        <title>The Global Catalogue of Microorganisms (GCM) 10K type strain sequencing project: providing services to taxonomists for standard genome sequencing and annotation.</title>
        <authorList>
            <consortium name="The Broad Institute Genomics Platform"/>
            <consortium name="The Broad Institute Genome Sequencing Center for Infectious Disease"/>
            <person name="Wu L."/>
            <person name="Ma J."/>
        </authorList>
    </citation>
    <scope>NUCLEOTIDE SEQUENCE [LARGE SCALE GENOMIC DNA]</scope>
    <source>
        <strain evidence="12">CCM 8702</strain>
    </source>
</reference>
<keyword evidence="8" id="KW-0804">Transcription</keyword>
<feature type="domain" description="HTH araC/xylS-type" evidence="10">
    <location>
        <begin position="653"/>
        <end position="751"/>
    </location>
</feature>
<keyword evidence="12" id="KW-1185">Reference proteome</keyword>
<comment type="subcellular location">
    <subcellularLocation>
        <location evidence="1">Cell membrane</location>
        <topology evidence="1">Multi-pass membrane protein</topology>
    </subcellularLocation>
</comment>
<feature type="transmembrane region" description="Helical" evidence="9">
    <location>
        <begin position="6"/>
        <end position="28"/>
    </location>
</feature>
<dbReference type="Pfam" id="PF02743">
    <property type="entry name" value="dCache_1"/>
    <property type="match status" value="1"/>
</dbReference>
<evidence type="ECO:0000256" key="4">
    <source>
        <dbReference type="ARBA" id="ARBA00022989"/>
    </source>
</evidence>
<dbReference type="EMBL" id="BMDD01000004">
    <property type="protein sequence ID" value="GGH83345.1"/>
    <property type="molecule type" value="Genomic_DNA"/>
</dbReference>
<dbReference type="RefSeq" id="WP_172246021.1">
    <property type="nucleotide sequence ID" value="NZ_BMDD01000004.1"/>
</dbReference>
<evidence type="ECO:0000313" key="11">
    <source>
        <dbReference type="EMBL" id="GGH83345.1"/>
    </source>
</evidence>
<evidence type="ECO:0000256" key="3">
    <source>
        <dbReference type="ARBA" id="ARBA00022692"/>
    </source>
</evidence>
<dbReference type="Pfam" id="PF12833">
    <property type="entry name" value="HTH_18"/>
    <property type="match status" value="1"/>
</dbReference>
<proteinExistence type="predicted"/>
<protein>
    <recommendedName>
        <fullName evidence="10">HTH araC/xylS-type domain-containing protein</fullName>
    </recommendedName>
</protein>
<organism evidence="11 12">
    <name type="scientific">Saccharibacillus endophyticus</name>
    <dbReference type="NCBI Taxonomy" id="2060666"/>
    <lineage>
        <taxon>Bacteria</taxon>
        <taxon>Bacillati</taxon>
        <taxon>Bacillota</taxon>
        <taxon>Bacilli</taxon>
        <taxon>Bacillales</taxon>
        <taxon>Paenibacillaceae</taxon>
        <taxon>Saccharibacillus</taxon>
    </lineage>
</organism>
<keyword evidence="7 9" id="KW-0472">Membrane</keyword>
<dbReference type="InterPro" id="IPR018060">
    <property type="entry name" value="HTH_AraC"/>
</dbReference>
<dbReference type="PANTHER" id="PTHR43280">
    <property type="entry name" value="ARAC-FAMILY TRANSCRIPTIONAL REGULATOR"/>
    <property type="match status" value="1"/>
</dbReference>
<dbReference type="Gene3D" id="3.30.450.20">
    <property type="entry name" value="PAS domain"/>
    <property type="match status" value="2"/>
</dbReference>
<feature type="transmembrane region" description="Helical" evidence="9">
    <location>
        <begin position="297"/>
        <end position="319"/>
    </location>
</feature>
<dbReference type="Proteomes" id="UP000605427">
    <property type="component" value="Unassembled WGS sequence"/>
</dbReference>
<dbReference type="SMART" id="SM00342">
    <property type="entry name" value="HTH_ARAC"/>
    <property type="match status" value="1"/>
</dbReference>
<name>A0ABQ2A3D3_9BACL</name>
<evidence type="ECO:0000256" key="6">
    <source>
        <dbReference type="ARBA" id="ARBA00023125"/>
    </source>
</evidence>
<dbReference type="InterPro" id="IPR033479">
    <property type="entry name" value="dCache_1"/>
</dbReference>
<keyword evidence="2" id="KW-1003">Cell membrane</keyword>
<keyword evidence="4 9" id="KW-1133">Transmembrane helix</keyword>
<evidence type="ECO:0000256" key="8">
    <source>
        <dbReference type="ARBA" id="ARBA00023163"/>
    </source>
</evidence>
<evidence type="ECO:0000256" key="2">
    <source>
        <dbReference type="ARBA" id="ARBA00022475"/>
    </source>
</evidence>
<dbReference type="PROSITE" id="PS01124">
    <property type="entry name" value="HTH_ARAC_FAMILY_2"/>
    <property type="match status" value="1"/>
</dbReference>
<evidence type="ECO:0000256" key="5">
    <source>
        <dbReference type="ARBA" id="ARBA00023015"/>
    </source>
</evidence>
<dbReference type="SUPFAM" id="SSF46689">
    <property type="entry name" value="Homeodomain-like"/>
    <property type="match status" value="1"/>
</dbReference>
<dbReference type="PANTHER" id="PTHR43280:SF28">
    <property type="entry name" value="HTH-TYPE TRANSCRIPTIONAL ACTIVATOR RHAS"/>
    <property type="match status" value="1"/>
</dbReference>
<evidence type="ECO:0000256" key="1">
    <source>
        <dbReference type="ARBA" id="ARBA00004651"/>
    </source>
</evidence>
<evidence type="ECO:0000256" key="7">
    <source>
        <dbReference type="ARBA" id="ARBA00023136"/>
    </source>
</evidence>
<dbReference type="InterPro" id="IPR009057">
    <property type="entry name" value="Homeodomain-like_sf"/>
</dbReference>
<evidence type="ECO:0000259" key="10">
    <source>
        <dbReference type="PROSITE" id="PS01124"/>
    </source>
</evidence>